<evidence type="ECO:0000313" key="9">
    <source>
        <dbReference type="EMBL" id="SNQ59145.1"/>
    </source>
</evidence>
<dbReference type="Gene3D" id="3.30.70.80">
    <property type="entry name" value="Peptidase S8 propeptide/proteinase inhibitor I9"/>
    <property type="match status" value="1"/>
</dbReference>
<keyword evidence="5 6" id="KW-0720">Serine protease</keyword>
<feature type="active site" description="Charge relay system" evidence="6">
    <location>
        <position position="318"/>
    </location>
</feature>
<proteinExistence type="inferred from homology"/>
<evidence type="ECO:0000256" key="6">
    <source>
        <dbReference type="PROSITE-ProRule" id="PRU01240"/>
    </source>
</evidence>
<dbReference type="Gene3D" id="3.40.50.200">
    <property type="entry name" value="Peptidase S8/S53 domain"/>
    <property type="match status" value="1"/>
</dbReference>
<dbReference type="InterPro" id="IPR037045">
    <property type="entry name" value="S8pro/Inhibitor_I9_sf"/>
</dbReference>
<gene>
    <name evidence="9" type="ORF">MNV_1070035</name>
</gene>
<dbReference type="InterPro" id="IPR015500">
    <property type="entry name" value="Peptidase_S8_subtilisin-rel"/>
</dbReference>
<feature type="active site" description="Charge relay system" evidence="6">
    <location>
        <position position="160"/>
    </location>
</feature>
<evidence type="ECO:0000256" key="2">
    <source>
        <dbReference type="ARBA" id="ARBA00022670"/>
    </source>
</evidence>
<evidence type="ECO:0000256" key="1">
    <source>
        <dbReference type="ARBA" id="ARBA00011073"/>
    </source>
</evidence>
<dbReference type="RefSeq" id="WP_096203561.1">
    <property type="nucleotide sequence ID" value="NZ_FZMP01000010.1"/>
</dbReference>
<dbReference type="InterPro" id="IPR050131">
    <property type="entry name" value="Peptidase_S8_subtilisin-like"/>
</dbReference>
<dbReference type="AlphaFoldDB" id="A0A284VIN8"/>
<dbReference type="GO" id="GO:0006508">
    <property type="term" value="P:proteolysis"/>
    <property type="evidence" value="ECO:0007669"/>
    <property type="project" value="UniProtKB-KW"/>
</dbReference>
<dbReference type="Proteomes" id="UP000218615">
    <property type="component" value="Unassembled WGS sequence"/>
</dbReference>
<dbReference type="InterPro" id="IPR022398">
    <property type="entry name" value="Peptidase_S8_His-AS"/>
</dbReference>
<feature type="active site" description="Charge relay system" evidence="6">
    <location>
        <position position="127"/>
    </location>
</feature>
<dbReference type="EMBL" id="FZMP01000010">
    <property type="protein sequence ID" value="SNQ59145.1"/>
    <property type="molecule type" value="Genomic_DNA"/>
</dbReference>
<dbReference type="GO" id="GO:0004252">
    <property type="term" value="F:serine-type endopeptidase activity"/>
    <property type="evidence" value="ECO:0007669"/>
    <property type="project" value="UniProtKB-UniRule"/>
</dbReference>
<dbReference type="InterPro" id="IPR023828">
    <property type="entry name" value="Peptidase_S8_Ser-AS"/>
</dbReference>
<keyword evidence="3" id="KW-0479">Metal-binding</keyword>
<dbReference type="GO" id="GO:0046872">
    <property type="term" value="F:metal ion binding"/>
    <property type="evidence" value="ECO:0007669"/>
    <property type="project" value="UniProtKB-KW"/>
</dbReference>
<evidence type="ECO:0000256" key="3">
    <source>
        <dbReference type="ARBA" id="ARBA00022723"/>
    </source>
</evidence>
<evidence type="ECO:0000256" key="5">
    <source>
        <dbReference type="ARBA" id="ARBA00022825"/>
    </source>
</evidence>
<evidence type="ECO:0000256" key="7">
    <source>
        <dbReference type="RuleBase" id="RU003355"/>
    </source>
</evidence>
<dbReference type="PROSITE" id="PS00136">
    <property type="entry name" value="SUBTILASE_ASP"/>
    <property type="match status" value="1"/>
</dbReference>
<organism evidence="9 10">
    <name type="scientific">Candidatus Methanoperedens nitratireducens</name>
    <dbReference type="NCBI Taxonomy" id="1392998"/>
    <lineage>
        <taxon>Archaea</taxon>
        <taxon>Methanobacteriati</taxon>
        <taxon>Methanobacteriota</taxon>
        <taxon>Stenosarchaea group</taxon>
        <taxon>Methanomicrobia</taxon>
        <taxon>Methanosarcinales</taxon>
        <taxon>ANME-2 cluster</taxon>
        <taxon>Candidatus Methanoperedentaceae</taxon>
        <taxon>Candidatus Methanoperedens</taxon>
    </lineage>
</organism>
<dbReference type="PANTHER" id="PTHR43806:SF11">
    <property type="entry name" value="CEREVISIN-RELATED"/>
    <property type="match status" value="1"/>
</dbReference>
<keyword evidence="10" id="KW-1185">Reference proteome</keyword>
<evidence type="ECO:0000256" key="4">
    <source>
        <dbReference type="ARBA" id="ARBA00022801"/>
    </source>
</evidence>
<evidence type="ECO:0000259" key="8">
    <source>
        <dbReference type="Pfam" id="PF00082"/>
    </source>
</evidence>
<sequence>MKTRRILISCILMVVLIPTIDAKPVLIGFNDKIDQNVIKEHGISHYIQYSIINAISTDIPESASKILKKHPKIKYIENDVKIQIAGKPSKPAPSQPLQQITWGIARVKAPKTWDNSTGNNVKIAVLDTGISSTHPDLTVSGGINLVGTSRNSRWSDDNGHGTLVSGIIAARNNSIGVVGVAPNAQLFAVKVLDTYGNGYISDVIEGIDWAVQNNMDIVSMSLGTRTYSQALNDTMANSYKMGILLVAAAGNSGDGNLSTDDVLYPAKFDSVIAVSAIDYNNIASVWSAGGAKVELAAPGVDIYSTWINDGYANASGTSMATPFVSGVAALIKSKNISLSSKEIRNVLAYNAVDLGDAGQDRIYGFGLVQAD</sequence>
<dbReference type="PROSITE" id="PS51892">
    <property type="entry name" value="SUBTILASE"/>
    <property type="match status" value="1"/>
</dbReference>
<dbReference type="PANTHER" id="PTHR43806">
    <property type="entry name" value="PEPTIDASE S8"/>
    <property type="match status" value="1"/>
</dbReference>
<accession>A0A284VIN8</accession>
<dbReference type="SUPFAM" id="SSF52743">
    <property type="entry name" value="Subtilisin-like"/>
    <property type="match status" value="1"/>
</dbReference>
<dbReference type="Pfam" id="PF00082">
    <property type="entry name" value="Peptidase_S8"/>
    <property type="match status" value="1"/>
</dbReference>
<feature type="domain" description="Peptidase S8/S53" evidence="8">
    <location>
        <begin position="118"/>
        <end position="366"/>
    </location>
</feature>
<comment type="similarity">
    <text evidence="1 6 7">Belongs to the peptidase S8 family.</text>
</comment>
<dbReference type="InterPro" id="IPR036852">
    <property type="entry name" value="Peptidase_S8/S53_dom_sf"/>
</dbReference>
<keyword evidence="2 6" id="KW-0645">Protease</keyword>
<evidence type="ECO:0000313" key="10">
    <source>
        <dbReference type="Proteomes" id="UP000218615"/>
    </source>
</evidence>
<protein>
    <submittedName>
        <fullName evidence="9">Subtilisin-like serine protease</fullName>
    </submittedName>
</protein>
<dbReference type="CDD" id="cd07477">
    <property type="entry name" value="Peptidases_S8_Subtilisin_subset"/>
    <property type="match status" value="1"/>
</dbReference>
<dbReference type="PRINTS" id="PR00723">
    <property type="entry name" value="SUBTILISIN"/>
</dbReference>
<name>A0A284VIN8_9EURY</name>
<dbReference type="PROSITE" id="PS00138">
    <property type="entry name" value="SUBTILASE_SER"/>
    <property type="match status" value="1"/>
</dbReference>
<dbReference type="InterPro" id="IPR023827">
    <property type="entry name" value="Peptidase_S8_Asp-AS"/>
</dbReference>
<keyword evidence="4 6" id="KW-0378">Hydrolase</keyword>
<dbReference type="OrthoDB" id="117227at2157"/>
<dbReference type="PROSITE" id="PS00137">
    <property type="entry name" value="SUBTILASE_HIS"/>
    <property type="match status" value="1"/>
</dbReference>
<dbReference type="SUPFAM" id="SSF54897">
    <property type="entry name" value="Protease propeptides/inhibitors"/>
    <property type="match status" value="1"/>
</dbReference>
<reference evidence="10" key="1">
    <citation type="submission" date="2017-06" db="EMBL/GenBank/DDBJ databases">
        <authorList>
            <person name="Cremers G."/>
        </authorList>
    </citation>
    <scope>NUCLEOTIDE SEQUENCE [LARGE SCALE GENOMIC DNA]</scope>
</reference>
<dbReference type="InterPro" id="IPR034202">
    <property type="entry name" value="Subtilisin_Carlsberg-like"/>
</dbReference>
<dbReference type="InterPro" id="IPR000209">
    <property type="entry name" value="Peptidase_S8/S53_dom"/>
</dbReference>